<dbReference type="Pfam" id="PF07992">
    <property type="entry name" value="Pyr_redox_2"/>
    <property type="match status" value="1"/>
</dbReference>
<comment type="catalytic activity">
    <reaction evidence="7">
        <text>a quinone + NADH + H(+) = a quinol + NAD(+)</text>
        <dbReference type="Rhea" id="RHEA:46160"/>
        <dbReference type="ChEBI" id="CHEBI:15378"/>
        <dbReference type="ChEBI" id="CHEBI:24646"/>
        <dbReference type="ChEBI" id="CHEBI:57540"/>
        <dbReference type="ChEBI" id="CHEBI:57945"/>
        <dbReference type="ChEBI" id="CHEBI:132124"/>
        <dbReference type="EC" id="1.6.5.9"/>
    </reaction>
</comment>
<evidence type="ECO:0000256" key="7">
    <source>
        <dbReference type="ARBA" id="ARBA00047599"/>
    </source>
</evidence>
<dbReference type="SUPFAM" id="SSF51905">
    <property type="entry name" value="FAD/NAD(P)-binding domain"/>
    <property type="match status" value="2"/>
</dbReference>
<dbReference type="PANTHER" id="PTHR43706:SF47">
    <property type="entry name" value="EXTERNAL NADH-UBIQUINONE OXIDOREDUCTASE 1, MITOCHONDRIAL-RELATED"/>
    <property type="match status" value="1"/>
</dbReference>
<dbReference type="Gene3D" id="3.50.50.100">
    <property type="match status" value="1"/>
</dbReference>
<keyword evidence="5 9" id="KW-0560">Oxidoreductase</keyword>
<comment type="similarity">
    <text evidence="1">Belongs to the NADH dehydrogenase family.</text>
</comment>
<evidence type="ECO:0000259" key="8">
    <source>
        <dbReference type="Pfam" id="PF07992"/>
    </source>
</evidence>
<accession>A0ABD5YIS1</accession>
<reference evidence="9 10" key="1">
    <citation type="journal article" date="2019" name="Int. J. Syst. Evol. Microbiol.">
        <title>The Global Catalogue of Microorganisms (GCM) 10K type strain sequencing project: providing services to taxonomists for standard genome sequencing and annotation.</title>
        <authorList>
            <consortium name="The Broad Institute Genomics Platform"/>
            <consortium name="The Broad Institute Genome Sequencing Center for Infectious Disease"/>
            <person name="Wu L."/>
            <person name="Ma J."/>
        </authorList>
    </citation>
    <scope>NUCLEOTIDE SEQUENCE [LARGE SCALE GENOMIC DNA]</scope>
    <source>
        <strain evidence="9 10">RDMS1</strain>
    </source>
</reference>
<dbReference type="PRINTS" id="PR00368">
    <property type="entry name" value="FADPNR"/>
</dbReference>
<dbReference type="InterPro" id="IPR036188">
    <property type="entry name" value="FAD/NAD-bd_sf"/>
</dbReference>
<dbReference type="InterPro" id="IPR023753">
    <property type="entry name" value="FAD/NAD-binding_dom"/>
</dbReference>
<evidence type="ECO:0000256" key="1">
    <source>
        <dbReference type="ARBA" id="ARBA00005272"/>
    </source>
</evidence>
<evidence type="ECO:0000256" key="2">
    <source>
        <dbReference type="ARBA" id="ARBA00012637"/>
    </source>
</evidence>
<evidence type="ECO:0000313" key="9">
    <source>
        <dbReference type="EMBL" id="MFC7189273.1"/>
    </source>
</evidence>
<dbReference type="GO" id="GO:0050136">
    <property type="term" value="F:NADH dehydrogenase (quinone) (non-electrogenic) activity"/>
    <property type="evidence" value="ECO:0007669"/>
    <property type="project" value="UniProtKB-EC"/>
</dbReference>
<evidence type="ECO:0000256" key="3">
    <source>
        <dbReference type="ARBA" id="ARBA00022630"/>
    </source>
</evidence>
<keyword evidence="3" id="KW-0285">Flavoprotein</keyword>
<keyword evidence="10" id="KW-1185">Reference proteome</keyword>
<protein>
    <recommendedName>
        <fullName evidence="2">NADH:ubiquinone reductase (non-electrogenic)</fullName>
        <ecNumber evidence="2">1.6.5.9</ecNumber>
    </recommendedName>
</protein>
<sequence>MAHQIVVLGAGYGGAASIKAIESELDDGDDVDLTWISEHDYHLLLHEVHRCIRTPAAREHIVIPIDEITPPETTFIEGTVDAVDVDERVVELDDETIEYDDLIICLGSETAYYGIDGLEEHGLTVKSLDDALSIHEEIKWTSIEASNDDPAKIIVGGGGLTGIEVAGEIAAFGNSHSSASLTVSILQRSAELFPGHDHELQGAIRNHLEQSGVDIETEAAISAVDDSTVQIEERDPIDYDVFVWAGGITGPPALDDAALDKDHDRVYTDSALETSADNVFAVGDAALMDQDEERGPVGEELIWRSIARRSPATNAAPPTSQAAWEAGDVLGRNVVRSMNGQEPIDWEYVNKGTVVSIGDRAVAHGIMGVPINTFSGHPARFLKKAISARWISDISTWQRAARAWPYM</sequence>
<name>A0ABD5YIS1_9EURY</name>
<dbReference type="RefSeq" id="WP_248905280.1">
    <property type="nucleotide sequence ID" value="NZ_CP109979.1"/>
</dbReference>
<feature type="domain" description="FAD/NAD(P)-binding" evidence="8">
    <location>
        <begin position="4"/>
        <end position="292"/>
    </location>
</feature>
<dbReference type="InterPro" id="IPR045024">
    <property type="entry name" value="NDH-2"/>
</dbReference>
<dbReference type="Proteomes" id="UP001596417">
    <property type="component" value="Unassembled WGS sequence"/>
</dbReference>
<evidence type="ECO:0000313" key="10">
    <source>
        <dbReference type="Proteomes" id="UP001596417"/>
    </source>
</evidence>
<dbReference type="PRINTS" id="PR00411">
    <property type="entry name" value="PNDRDTASEI"/>
</dbReference>
<keyword evidence="4" id="KW-0274">FAD</keyword>
<proteinExistence type="inferred from homology"/>
<dbReference type="GeneID" id="76198840"/>
<evidence type="ECO:0000256" key="6">
    <source>
        <dbReference type="ARBA" id="ARBA00023027"/>
    </source>
</evidence>
<evidence type="ECO:0000256" key="4">
    <source>
        <dbReference type="ARBA" id="ARBA00022827"/>
    </source>
</evidence>
<comment type="caution">
    <text evidence="9">The sequence shown here is derived from an EMBL/GenBank/DDBJ whole genome shotgun (WGS) entry which is preliminary data.</text>
</comment>
<dbReference type="EC" id="1.6.5.9" evidence="2"/>
<gene>
    <name evidence="9" type="ORF">ACFQL7_05040</name>
</gene>
<evidence type="ECO:0000256" key="5">
    <source>
        <dbReference type="ARBA" id="ARBA00023002"/>
    </source>
</evidence>
<dbReference type="AlphaFoldDB" id="A0ABD5YIS1"/>
<dbReference type="PANTHER" id="PTHR43706">
    <property type="entry name" value="NADH DEHYDROGENASE"/>
    <property type="match status" value="1"/>
</dbReference>
<keyword evidence="6" id="KW-0520">NAD</keyword>
<dbReference type="EMBL" id="JBHTAX010000001">
    <property type="protein sequence ID" value="MFC7189273.1"/>
    <property type="molecule type" value="Genomic_DNA"/>
</dbReference>
<organism evidence="9 10">
    <name type="scientific">Halocatena marina</name>
    <dbReference type="NCBI Taxonomy" id="2934937"/>
    <lineage>
        <taxon>Archaea</taxon>
        <taxon>Methanobacteriati</taxon>
        <taxon>Methanobacteriota</taxon>
        <taxon>Stenosarchaea group</taxon>
        <taxon>Halobacteria</taxon>
        <taxon>Halobacteriales</taxon>
        <taxon>Natronomonadaceae</taxon>
        <taxon>Halocatena</taxon>
    </lineage>
</organism>